<keyword evidence="3" id="KW-1185">Reference proteome</keyword>
<dbReference type="PANTHER" id="PTHR43464">
    <property type="entry name" value="METHYLTRANSFERASE"/>
    <property type="match status" value="1"/>
</dbReference>
<reference evidence="2 3" key="1">
    <citation type="submission" date="2019-03" db="EMBL/GenBank/DDBJ databases">
        <title>Genomic Encyclopedia of Type Strains, Phase IV (KMG-IV): sequencing the most valuable type-strain genomes for metagenomic binning, comparative biology and taxonomic classification.</title>
        <authorList>
            <person name="Goeker M."/>
        </authorList>
    </citation>
    <scope>NUCLEOTIDE SEQUENCE [LARGE SCALE GENOMIC DNA]</scope>
    <source>
        <strain evidence="2 3">DSM 23344</strain>
    </source>
</reference>
<dbReference type="PANTHER" id="PTHR43464:SF83">
    <property type="entry name" value="MALONYL-[ACYL-CARRIER PROTEIN] O-METHYLTRANSFERASE"/>
    <property type="match status" value="1"/>
</dbReference>
<dbReference type="Proteomes" id="UP000294980">
    <property type="component" value="Unassembled WGS sequence"/>
</dbReference>
<dbReference type="SUPFAM" id="SSF53335">
    <property type="entry name" value="S-adenosyl-L-methionine-dependent methyltransferases"/>
    <property type="match status" value="1"/>
</dbReference>
<keyword evidence="2" id="KW-0808">Transferase</keyword>
<dbReference type="GO" id="GO:0032259">
    <property type="term" value="P:methylation"/>
    <property type="evidence" value="ECO:0007669"/>
    <property type="project" value="UniProtKB-KW"/>
</dbReference>
<feature type="domain" description="Methyltransferase type 11" evidence="1">
    <location>
        <begin position="49"/>
        <end position="146"/>
    </location>
</feature>
<evidence type="ECO:0000313" key="3">
    <source>
        <dbReference type="Proteomes" id="UP000294980"/>
    </source>
</evidence>
<accession>A0A4V2SBW5</accession>
<protein>
    <submittedName>
        <fullName evidence="2">Ubiquinone/menaquinone biosynthesis C-methylase UbiE</fullName>
    </submittedName>
</protein>
<gene>
    <name evidence="2" type="ORF">EV688_10394</name>
</gene>
<dbReference type="InterPro" id="IPR013216">
    <property type="entry name" value="Methyltransf_11"/>
</dbReference>
<dbReference type="OrthoDB" id="9777638at2"/>
<evidence type="ECO:0000313" key="2">
    <source>
        <dbReference type="EMBL" id="TCO77080.1"/>
    </source>
</evidence>
<comment type="caution">
    <text evidence="2">The sequence shown here is derived from an EMBL/GenBank/DDBJ whole genome shotgun (WGS) entry which is preliminary data.</text>
</comment>
<dbReference type="EMBL" id="SLWX01000003">
    <property type="protein sequence ID" value="TCO77080.1"/>
    <property type="molecule type" value="Genomic_DNA"/>
</dbReference>
<sequence>MSNEEQIAYWNGEAGRKWAQKDDMMSAMLQPIAADLLRHINLSGCRRVLDVGCGGGSETLMLAAALRDGADVVGVDISEPLLDVAQARLAAAPTPGRHIEFIRADAATHPFAQSEFDGLFSRFGVMFFDDPVAAFGNLHRALRGGAPVAFCCWQALKYNPWVAVPLSAALQHLPAPERTDPQAPGPFAFADAERVRRMLEDAAFNTVDVHPHPVQMCWTPGQDLETSAREVINIGPVGRLLADADEATRDRVHTTSLEALAPYYRDQQLCLPGAVWFVTARA</sequence>
<dbReference type="Gene3D" id="3.40.50.150">
    <property type="entry name" value="Vaccinia Virus protein VP39"/>
    <property type="match status" value="1"/>
</dbReference>
<dbReference type="CDD" id="cd02440">
    <property type="entry name" value="AdoMet_MTases"/>
    <property type="match status" value="1"/>
</dbReference>
<organism evidence="2 3">
    <name type="scientific">Chromatocurvus halotolerans</name>
    <dbReference type="NCBI Taxonomy" id="1132028"/>
    <lineage>
        <taxon>Bacteria</taxon>
        <taxon>Pseudomonadati</taxon>
        <taxon>Pseudomonadota</taxon>
        <taxon>Gammaproteobacteria</taxon>
        <taxon>Cellvibrionales</taxon>
        <taxon>Halieaceae</taxon>
        <taxon>Chromatocurvus</taxon>
    </lineage>
</organism>
<dbReference type="GO" id="GO:0008757">
    <property type="term" value="F:S-adenosylmethionine-dependent methyltransferase activity"/>
    <property type="evidence" value="ECO:0007669"/>
    <property type="project" value="InterPro"/>
</dbReference>
<keyword evidence="2" id="KW-0489">Methyltransferase</keyword>
<dbReference type="InterPro" id="IPR029063">
    <property type="entry name" value="SAM-dependent_MTases_sf"/>
</dbReference>
<evidence type="ECO:0000259" key="1">
    <source>
        <dbReference type="Pfam" id="PF08241"/>
    </source>
</evidence>
<proteinExistence type="predicted"/>
<dbReference type="Pfam" id="PF08241">
    <property type="entry name" value="Methyltransf_11"/>
    <property type="match status" value="1"/>
</dbReference>
<keyword evidence="2" id="KW-0830">Ubiquinone</keyword>
<name>A0A4V2SBW5_9GAMM</name>
<dbReference type="RefSeq" id="WP_117317352.1">
    <property type="nucleotide sequence ID" value="NZ_QQSW01000008.1"/>
</dbReference>
<dbReference type="AlphaFoldDB" id="A0A4V2SBW5"/>